<proteinExistence type="predicted"/>
<evidence type="ECO:0000313" key="1">
    <source>
        <dbReference type="EMBL" id="MFC3672235.1"/>
    </source>
</evidence>
<dbReference type="EMBL" id="JBHRYE010000021">
    <property type="protein sequence ID" value="MFC3672235.1"/>
    <property type="molecule type" value="Genomic_DNA"/>
</dbReference>
<evidence type="ECO:0000313" key="2">
    <source>
        <dbReference type="Proteomes" id="UP001595683"/>
    </source>
</evidence>
<organism evidence="1 2">
    <name type="scientific">Novosphingobium pokkalii</name>
    <dbReference type="NCBI Taxonomy" id="1770194"/>
    <lineage>
        <taxon>Bacteria</taxon>
        <taxon>Pseudomonadati</taxon>
        <taxon>Pseudomonadota</taxon>
        <taxon>Alphaproteobacteria</taxon>
        <taxon>Sphingomonadales</taxon>
        <taxon>Sphingomonadaceae</taxon>
        <taxon>Novosphingobium</taxon>
    </lineage>
</organism>
<protein>
    <submittedName>
        <fullName evidence="1">Uncharacterized protein</fullName>
    </submittedName>
</protein>
<reference evidence="2" key="1">
    <citation type="journal article" date="2019" name="Int. J. Syst. Evol. Microbiol.">
        <title>The Global Catalogue of Microorganisms (GCM) 10K type strain sequencing project: providing services to taxonomists for standard genome sequencing and annotation.</title>
        <authorList>
            <consortium name="The Broad Institute Genomics Platform"/>
            <consortium name="The Broad Institute Genome Sequencing Center for Infectious Disease"/>
            <person name="Wu L."/>
            <person name="Ma J."/>
        </authorList>
    </citation>
    <scope>NUCLEOTIDE SEQUENCE [LARGE SCALE GENOMIC DNA]</scope>
    <source>
        <strain evidence="2">KCTC 42224</strain>
    </source>
</reference>
<name>A0ABV7V555_9SPHN</name>
<accession>A0ABV7V555</accession>
<comment type="caution">
    <text evidence="1">The sequence shown here is derived from an EMBL/GenBank/DDBJ whole genome shotgun (WGS) entry which is preliminary data.</text>
</comment>
<dbReference type="Proteomes" id="UP001595683">
    <property type="component" value="Unassembled WGS sequence"/>
</dbReference>
<gene>
    <name evidence="1" type="ORF">ACFOOT_12465</name>
</gene>
<dbReference type="RefSeq" id="WP_191324030.1">
    <property type="nucleotide sequence ID" value="NZ_BMZP01000007.1"/>
</dbReference>
<keyword evidence="2" id="KW-1185">Reference proteome</keyword>
<sequence>MEHASLVAFLEGRLAPEQFGEEVADEVRACNLACKQTGEGHVSITSGPNTIVTRDHARRMLEAVVEQRLSLEIANYTTTCIIFGDFEFEDDVVNEAIWLIEMADIDHPSTDDMRIAISRLTLR</sequence>